<dbReference type="HOGENOM" id="CLU_1258171_0_0_1"/>
<keyword evidence="3" id="KW-1185">Reference proteome</keyword>
<dbReference type="EnsemblProtists" id="EKX35677">
    <property type="protein sequence ID" value="EKX35677"/>
    <property type="gene ID" value="GUITHDRAFT_146313"/>
</dbReference>
<name>L1IHU4_GUITC</name>
<dbReference type="AlphaFoldDB" id="L1IHU4"/>
<gene>
    <name evidence="1" type="ORF">GUITHDRAFT_146313</name>
</gene>
<dbReference type="RefSeq" id="XP_005822657.1">
    <property type="nucleotide sequence ID" value="XM_005822600.1"/>
</dbReference>
<proteinExistence type="predicted"/>
<dbReference type="Proteomes" id="UP000011087">
    <property type="component" value="Unassembled WGS sequence"/>
</dbReference>
<reference evidence="3" key="2">
    <citation type="submission" date="2012-11" db="EMBL/GenBank/DDBJ databases">
        <authorList>
            <person name="Kuo A."/>
            <person name="Curtis B.A."/>
            <person name="Tanifuji G."/>
            <person name="Burki F."/>
            <person name="Gruber A."/>
            <person name="Irimia M."/>
            <person name="Maruyama S."/>
            <person name="Arias M.C."/>
            <person name="Ball S.G."/>
            <person name="Gile G.H."/>
            <person name="Hirakawa Y."/>
            <person name="Hopkins J.F."/>
            <person name="Rensing S.A."/>
            <person name="Schmutz J."/>
            <person name="Symeonidi A."/>
            <person name="Elias M."/>
            <person name="Eveleigh R.J."/>
            <person name="Herman E.K."/>
            <person name="Klute M.J."/>
            <person name="Nakayama T."/>
            <person name="Obornik M."/>
            <person name="Reyes-Prieto A."/>
            <person name="Armbrust E.V."/>
            <person name="Aves S.J."/>
            <person name="Beiko R.G."/>
            <person name="Coutinho P."/>
            <person name="Dacks J.B."/>
            <person name="Durnford D.G."/>
            <person name="Fast N.M."/>
            <person name="Green B.R."/>
            <person name="Grisdale C."/>
            <person name="Hempe F."/>
            <person name="Henrissat B."/>
            <person name="Hoppner M.P."/>
            <person name="Ishida K.-I."/>
            <person name="Kim E."/>
            <person name="Koreny L."/>
            <person name="Kroth P.G."/>
            <person name="Liu Y."/>
            <person name="Malik S.-B."/>
            <person name="Maier U.G."/>
            <person name="McRose D."/>
            <person name="Mock T."/>
            <person name="Neilson J.A."/>
            <person name="Onodera N.T."/>
            <person name="Poole A.M."/>
            <person name="Pritham E.J."/>
            <person name="Richards T.A."/>
            <person name="Rocap G."/>
            <person name="Roy S.W."/>
            <person name="Sarai C."/>
            <person name="Schaack S."/>
            <person name="Shirato S."/>
            <person name="Slamovits C.H."/>
            <person name="Spencer D.F."/>
            <person name="Suzuki S."/>
            <person name="Worden A.Z."/>
            <person name="Zauner S."/>
            <person name="Barry K."/>
            <person name="Bell C."/>
            <person name="Bharti A.K."/>
            <person name="Crow J.A."/>
            <person name="Grimwood J."/>
            <person name="Kramer R."/>
            <person name="Lindquist E."/>
            <person name="Lucas S."/>
            <person name="Salamov A."/>
            <person name="McFadden G.I."/>
            <person name="Lane C.E."/>
            <person name="Keeling P.J."/>
            <person name="Gray M.W."/>
            <person name="Grigoriev I.V."/>
            <person name="Archibald J.M."/>
        </authorList>
    </citation>
    <scope>NUCLEOTIDE SEQUENCE</scope>
    <source>
        <strain evidence="3">CCMP2712</strain>
    </source>
</reference>
<evidence type="ECO:0000313" key="1">
    <source>
        <dbReference type="EMBL" id="EKX35677.1"/>
    </source>
</evidence>
<protein>
    <submittedName>
        <fullName evidence="1 2">Uncharacterized protein</fullName>
    </submittedName>
</protein>
<dbReference type="OrthoDB" id="2017723at2759"/>
<reference evidence="2" key="3">
    <citation type="submission" date="2015-06" db="UniProtKB">
        <authorList>
            <consortium name="EnsemblProtists"/>
        </authorList>
    </citation>
    <scope>IDENTIFICATION</scope>
</reference>
<organism evidence="1">
    <name type="scientific">Guillardia theta (strain CCMP2712)</name>
    <name type="common">Cryptophyte</name>
    <dbReference type="NCBI Taxonomy" id="905079"/>
    <lineage>
        <taxon>Eukaryota</taxon>
        <taxon>Cryptophyceae</taxon>
        <taxon>Pyrenomonadales</taxon>
        <taxon>Geminigeraceae</taxon>
        <taxon>Guillardia</taxon>
    </lineage>
</organism>
<evidence type="ECO:0000313" key="3">
    <source>
        <dbReference type="Proteomes" id="UP000011087"/>
    </source>
</evidence>
<dbReference type="KEGG" id="gtt:GUITHDRAFT_146313"/>
<sequence length="220" mass="24653">MATAVVAATLNRRRRDEDRQDEIDFALDGMLEDPQTFQSRMASVKSVLEDLKSISLFGPTDDARKESESKVHALLEKRDSQILYGIESSLLVSLVADLPSQSVLNRVFKDRVCGDGVCDRPAEFPGFGRFGCIPDCGKYPNLTTVSLSLRDVIADSGTLLGWDLTLSDSSLDPSRSKFTYNIYSYTMNVFEKDIYNETVSFELPDGEYTLVLRKKSRHLT</sequence>
<evidence type="ECO:0000313" key="2">
    <source>
        <dbReference type="EnsemblProtists" id="EKX35677"/>
    </source>
</evidence>
<dbReference type="PaxDb" id="55529-EKX35677"/>
<dbReference type="EMBL" id="JH993086">
    <property type="protein sequence ID" value="EKX35677.1"/>
    <property type="molecule type" value="Genomic_DNA"/>
</dbReference>
<accession>L1IHU4</accession>
<dbReference type="GeneID" id="17292418"/>
<dbReference type="eggNOG" id="ENOG502S5N2">
    <property type="taxonomic scope" value="Eukaryota"/>
</dbReference>
<reference evidence="1 3" key="1">
    <citation type="journal article" date="2012" name="Nature">
        <title>Algal genomes reveal evolutionary mosaicism and the fate of nucleomorphs.</title>
        <authorList>
            <consortium name="DOE Joint Genome Institute"/>
            <person name="Curtis B.A."/>
            <person name="Tanifuji G."/>
            <person name="Burki F."/>
            <person name="Gruber A."/>
            <person name="Irimia M."/>
            <person name="Maruyama S."/>
            <person name="Arias M.C."/>
            <person name="Ball S.G."/>
            <person name="Gile G.H."/>
            <person name="Hirakawa Y."/>
            <person name="Hopkins J.F."/>
            <person name="Kuo A."/>
            <person name="Rensing S.A."/>
            <person name="Schmutz J."/>
            <person name="Symeonidi A."/>
            <person name="Elias M."/>
            <person name="Eveleigh R.J."/>
            <person name="Herman E.K."/>
            <person name="Klute M.J."/>
            <person name="Nakayama T."/>
            <person name="Obornik M."/>
            <person name="Reyes-Prieto A."/>
            <person name="Armbrust E.V."/>
            <person name="Aves S.J."/>
            <person name="Beiko R.G."/>
            <person name="Coutinho P."/>
            <person name="Dacks J.B."/>
            <person name="Durnford D.G."/>
            <person name="Fast N.M."/>
            <person name="Green B.R."/>
            <person name="Grisdale C.J."/>
            <person name="Hempel F."/>
            <person name="Henrissat B."/>
            <person name="Hoppner M.P."/>
            <person name="Ishida K."/>
            <person name="Kim E."/>
            <person name="Koreny L."/>
            <person name="Kroth P.G."/>
            <person name="Liu Y."/>
            <person name="Malik S.B."/>
            <person name="Maier U.G."/>
            <person name="McRose D."/>
            <person name="Mock T."/>
            <person name="Neilson J.A."/>
            <person name="Onodera N.T."/>
            <person name="Poole A.M."/>
            <person name="Pritham E.J."/>
            <person name="Richards T.A."/>
            <person name="Rocap G."/>
            <person name="Roy S.W."/>
            <person name="Sarai C."/>
            <person name="Schaack S."/>
            <person name="Shirato S."/>
            <person name="Slamovits C.H."/>
            <person name="Spencer D.F."/>
            <person name="Suzuki S."/>
            <person name="Worden A.Z."/>
            <person name="Zauner S."/>
            <person name="Barry K."/>
            <person name="Bell C."/>
            <person name="Bharti A.K."/>
            <person name="Crow J.A."/>
            <person name="Grimwood J."/>
            <person name="Kramer R."/>
            <person name="Lindquist E."/>
            <person name="Lucas S."/>
            <person name="Salamov A."/>
            <person name="McFadden G.I."/>
            <person name="Lane C.E."/>
            <person name="Keeling P.J."/>
            <person name="Gray M.W."/>
            <person name="Grigoriev I.V."/>
            <person name="Archibald J.M."/>
        </authorList>
    </citation>
    <scope>NUCLEOTIDE SEQUENCE</scope>
    <source>
        <strain evidence="1 3">CCMP2712</strain>
    </source>
</reference>